<evidence type="ECO:0000256" key="3">
    <source>
        <dbReference type="ARBA" id="ARBA00022475"/>
    </source>
</evidence>
<dbReference type="Proteomes" id="UP000494363">
    <property type="component" value="Unassembled WGS sequence"/>
</dbReference>
<evidence type="ECO:0000256" key="12">
    <source>
        <dbReference type="SAM" id="Phobius"/>
    </source>
</evidence>
<feature type="compositionally biased region" description="Low complexity" evidence="11">
    <location>
        <begin position="12"/>
        <end position="38"/>
    </location>
</feature>
<sequence length="399" mass="41993">MGVAGKHFPSHAADASNSNDAAPAAPTGAPTGAPGVTAHSDERVRKESWYGHLLNRPEFAAISGTVLVFLVFAIAAGHSGMFNLDGVMNWSQVSAYLGILAVGACLLMIAGEFDLSIGSMIGFAGMMVAIPSVYFHWPIWAAILFAFVGSMLLGALNGYLVMRTRLPSFIVTLAFLFILRGLTLALSIMVADRTIISGVGDLAQADPVTNFLFHGVALHGLFTALAHMGIGTLLDNGKPLVPGIPKVLLWWFALAAICAFVLAKTRYGNWILAVGGDANAAKNVGVPVKRVKISLFVLTAFCACLFAVLQVADIGSAAADRGLQKEFEAIIAAVIGGTLLTGGYGSVVGACFGALIFGVVQIGITYTDVSSDWFRVFLGVMLLLAVLFNHYVRRRVSQG</sequence>
<dbReference type="PANTHER" id="PTHR32196">
    <property type="entry name" value="ABC TRANSPORTER PERMEASE PROTEIN YPHD-RELATED-RELATED"/>
    <property type="match status" value="1"/>
</dbReference>
<gene>
    <name evidence="13" type="primary">rbsC_2</name>
    <name evidence="13" type="ORF">LMG29542_02133</name>
</gene>
<evidence type="ECO:0000256" key="4">
    <source>
        <dbReference type="ARBA" id="ARBA00022519"/>
    </source>
</evidence>
<dbReference type="PANTHER" id="PTHR32196:SF32">
    <property type="entry name" value="XYLOSE TRANSPORT SYSTEM PERMEASE PROTEIN XYLH"/>
    <property type="match status" value="1"/>
</dbReference>
<keyword evidence="6 12" id="KW-0812">Transmembrane</keyword>
<reference evidence="13 14" key="1">
    <citation type="submission" date="2020-04" db="EMBL/GenBank/DDBJ databases">
        <authorList>
            <person name="De Canck E."/>
        </authorList>
    </citation>
    <scope>NUCLEOTIDE SEQUENCE [LARGE SCALE GENOMIC DNA]</scope>
    <source>
        <strain evidence="13 14">LMG 29542</strain>
    </source>
</reference>
<accession>A0A6J5DL56</accession>
<dbReference type="AlphaFoldDB" id="A0A6J5DL56"/>
<organism evidence="13 14">
    <name type="scientific">Paraburkholderia humisilvae</name>
    <dbReference type="NCBI Taxonomy" id="627669"/>
    <lineage>
        <taxon>Bacteria</taxon>
        <taxon>Pseudomonadati</taxon>
        <taxon>Pseudomonadota</taxon>
        <taxon>Betaproteobacteria</taxon>
        <taxon>Burkholderiales</taxon>
        <taxon>Burkholderiaceae</taxon>
        <taxon>Paraburkholderia</taxon>
    </lineage>
</organism>
<feature type="transmembrane region" description="Helical" evidence="12">
    <location>
        <begin position="293"/>
        <end position="318"/>
    </location>
</feature>
<keyword evidence="8 12" id="KW-0472">Membrane</keyword>
<feature type="transmembrane region" description="Helical" evidence="12">
    <location>
        <begin position="373"/>
        <end position="392"/>
    </location>
</feature>
<keyword evidence="14" id="KW-1185">Reference proteome</keyword>
<feature type="transmembrane region" description="Helical" evidence="12">
    <location>
        <begin position="93"/>
        <end position="110"/>
    </location>
</feature>
<dbReference type="GO" id="GO:0005886">
    <property type="term" value="C:plasma membrane"/>
    <property type="evidence" value="ECO:0007669"/>
    <property type="project" value="UniProtKB-SubCell"/>
</dbReference>
<dbReference type="RefSeq" id="WP_175226407.1">
    <property type="nucleotide sequence ID" value="NZ_CADIKH010000008.1"/>
</dbReference>
<evidence type="ECO:0000256" key="7">
    <source>
        <dbReference type="ARBA" id="ARBA00022989"/>
    </source>
</evidence>
<keyword evidence="3" id="KW-1003">Cell membrane</keyword>
<dbReference type="InterPro" id="IPR001851">
    <property type="entry name" value="ABC_transp_permease"/>
</dbReference>
<evidence type="ECO:0000313" key="13">
    <source>
        <dbReference type="EMBL" id="CAB3753735.1"/>
    </source>
</evidence>
<proteinExistence type="predicted"/>
<evidence type="ECO:0000256" key="9">
    <source>
        <dbReference type="ARBA" id="ARBA00035611"/>
    </source>
</evidence>
<feature type="transmembrane region" description="Helical" evidence="12">
    <location>
        <begin position="59"/>
        <end position="81"/>
    </location>
</feature>
<evidence type="ECO:0000256" key="6">
    <source>
        <dbReference type="ARBA" id="ARBA00022692"/>
    </source>
</evidence>
<feature type="transmembrane region" description="Helical" evidence="12">
    <location>
        <begin position="247"/>
        <end position="263"/>
    </location>
</feature>
<feature type="transmembrane region" description="Helical" evidence="12">
    <location>
        <begin position="140"/>
        <end position="162"/>
    </location>
</feature>
<evidence type="ECO:0000256" key="1">
    <source>
        <dbReference type="ARBA" id="ARBA00004651"/>
    </source>
</evidence>
<protein>
    <recommendedName>
        <fullName evidence="10">Xylose transport system permease protein XylH</fullName>
    </recommendedName>
</protein>
<feature type="transmembrane region" description="Helical" evidence="12">
    <location>
        <begin position="330"/>
        <end position="361"/>
    </location>
</feature>
<evidence type="ECO:0000256" key="2">
    <source>
        <dbReference type="ARBA" id="ARBA00022448"/>
    </source>
</evidence>
<feature type="region of interest" description="Disordered" evidence="11">
    <location>
        <begin position="1"/>
        <end position="39"/>
    </location>
</feature>
<dbReference type="EMBL" id="CADIKH010000008">
    <property type="protein sequence ID" value="CAB3753735.1"/>
    <property type="molecule type" value="Genomic_DNA"/>
</dbReference>
<keyword evidence="4" id="KW-0997">Cell inner membrane</keyword>
<name>A0A6J5DL56_9BURK</name>
<comment type="function">
    <text evidence="9">Part of the binding-protein-dependent transport system for D-xylose. Probably responsible for the translocation of the substrate across the membrane.</text>
</comment>
<evidence type="ECO:0000256" key="11">
    <source>
        <dbReference type="SAM" id="MobiDB-lite"/>
    </source>
</evidence>
<dbReference type="GO" id="GO:0022857">
    <property type="term" value="F:transmembrane transporter activity"/>
    <property type="evidence" value="ECO:0007669"/>
    <property type="project" value="InterPro"/>
</dbReference>
<feature type="transmembrane region" description="Helical" evidence="12">
    <location>
        <begin position="211"/>
        <end position="235"/>
    </location>
</feature>
<evidence type="ECO:0000256" key="8">
    <source>
        <dbReference type="ARBA" id="ARBA00023136"/>
    </source>
</evidence>
<dbReference type="Pfam" id="PF02653">
    <property type="entry name" value="BPD_transp_2"/>
    <property type="match status" value="1"/>
</dbReference>
<dbReference type="CDD" id="cd06579">
    <property type="entry name" value="TM_PBP1_transp_AraH_like"/>
    <property type="match status" value="1"/>
</dbReference>
<keyword evidence="7 12" id="KW-1133">Transmembrane helix</keyword>
<keyword evidence="5" id="KW-0762">Sugar transport</keyword>
<evidence type="ECO:0000256" key="5">
    <source>
        <dbReference type="ARBA" id="ARBA00022597"/>
    </source>
</evidence>
<keyword evidence="2" id="KW-0813">Transport</keyword>
<feature type="transmembrane region" description="Helical" evidence="12">
    <location>
        <begin position="169"/>
        <end position="191"/>
    </location>
</feature>
<evidence type="ECO:0000313" key="14">
    <source>
        <dbReference type="Proteomes" id="UP000494363"/>
    </source>
</evidence>
<feature type="transmembrane region" description="Helical" evidence="12">
    <location>
        <begin position="117"/>
        <end position="134"/>
    </location>
</feature>
<evidence type="ECO:0000256" key="10">
    <source>
        <dbReference type="ARBA" id="ARBA00035686"/>
    </source>
</evidence>
<comment type="subcellular location">
    <subcellularLocation>
        <location evidence="1">Cell membrane</location>
        <topology evidence="1">Multi-pass membrane protein</topology>
    </subcellularLocation>
</comment>